<evidence type="ECO:0000313" key="2">
    <source>
        <dbReference type="RefSeq" id="XP_075088370.1"/>
    </source>
</evidence>
<evidence type="ECO:0000313" key="1">
    <source>
        <dbReference type="Proteomes" id="UP000790787"/>
    </source>
</evidence>
<organism evidence="1 2">
    <name type="scientific">Nicotiana tabacum</name>
    <name type="common">Common tobacco</name>
    <dbReference type="NCBI Taxonomy" id="4097"/>
    <lineage>
        <taxon>Eukaryota</taxon>
        <taxon>Viridiplantae</taxon>
        <taxon>Streptophyta</taxon>
        <taxon>Embryophyta</taxon>
        <taxon>Tracheophyta</taxon>
        <taxon>Spermatophyta</taxon>
        <taxon>Magnoliopsida</taxon>
        <taxon>eudicotyledons</taxon>
        <taxon>Gunneridae</taxon>
        <taxon>Pentapetalae</taxon>
        <taxon>asterids</taxon>
        <taxon>lamiids</taxon>
        <taxon>Solanales</taxon>
        <taxon>Solanaceae</taxon>
        <taxon>Nicotianoideae</taxon>
        <taxon>Nicotianeae</taxon>
        <taxon>Nicotiana</taxon>
    </lineage>
</organism>
<proteinExistence type="predicted"/>
<reference evidence="2" key="2">
    <citation type="submission" date="2025-08" db="UniProtKB">
        <authorList>
            <consortium name="RefSeq"/>
        </authorList>
    </citation>
    <scope>IDENTIFICATION</scope>
    <source>
        <tissue evidence="2">Leaf</tissue>
    </source>
</reference>
<accession>A0AC58STT2</accession>
<dbReference type="Proteomes" id="UP000790787">
    <property type="component" value="Chromosome 16"/>
</dbReference>
<dbReference type="RefSeq" id="XP_075088370.1">
    <property type="nucleotide sequence ID" value="XM_075232269.1"/>
</dbReference>
<reference evidence="1" key="1">
    <citation type="journal article" date="2014" name="Nat. Commun.">
        <title>The tobacco genome sequence and its comparison with those of tomato and potato.</title>
        <authorList>
            <person name="Sierro N."/>
            <person name="Battey J.N."/>
            <person name="Ouadi S."/>
            <person name="Bakaher N."/>
            <person name="Bovet L."/>
            <person name="Willig A."/>
            <person name="Goepfert S."/>
            <person name="Peitsch M.C."/>
            <person name="Ivanov N.V."/>
        </authorList>
    </citation>
    <scope>NUCLEOTIDE SEQUENCE [LARGE SCALE GENOMIC DNA]</scope>
</reference>
<name>A0AC58STT2_TOBAC</name>
<sequence>MSERVRRPEKDPPRKETSQIPRKETDSGATDHVSRDRESFIEFRRVPPGSKHVYVGNNAKLEVKRIGTCRMDMRGDRSLMLHDVLYVPEIQRNLVFVSILLDLDFNLNFSRNGLRITQDNVFYDFGHRCDGFIVLDCNPPTYNYYVDRCVMTYYFSNNDVDVITWHARLGHIGKNRMNRWAKEGHLGSFSKIEMTTCENCLAGKITRKPFGKAKRADFPLQLIHSDICGPMNVRSGSGNFQSQNPSEEPEFQLRKSSRKNIPKRTYEIEYYIFLVSPTEMDEPKSVTEALSSPGKDKYKARLVVKGFTQEVGIDYEETFLPVVKFTSIRLFLAIVARLDLELHQMDIKTAFLNGELNEEIYMEQPVGFIVKGQEKKKSNGLFVILSLYVDDILLAENSLKYLKTIKSWLSKSFDMKDMGEADYILGFKIQRDRSKKLLSLSQETYIKKILEHFRINGCKSMDTPIARGETLSLEMCPKTENEKEDMSRVPYSSIVGSLIYVKGTADNSLCYSGNDLYLRGYTDAEWAGVRNDRKSTSGYAFLVNGGAISWKSKKQTCTSLQQWKLSSWLVRLQYKKLFG</sequence>
<protein>
    <submittedName>
        <fullName evidence="2">Uncharacterized protein LOC142170372</fullName>
    </submittedName>
</protein>
<gene>
    <name evidence="2" type="primary">LOC142170372</name>
</gene>
<keyword evidence="1" id="KW-1185">Reference proteome</keyword>